<proteinExistence type="predicted"/>
<dbReference type="InterPro" id="IPR050239">
    <property type="entry name" value="Sigma-70_RNA_pol_init_factors"/>
</dbReference>
<dbReference type="InterPro" id="IPR013324">
    <property type="entry name" value="RNA_pol_sigma_r3/r4-like"/>
</dbReference>
<dbReference type="PANTHER" id="PTHR30603">
    <property type="entry name" value="RNA POLYMERASE SIGMA FACTOR RPO"/>
    <property type="match status" value="1"/>
</dbReference>
<dbReference type="InterPro" id="IPR007630">
    <property type="entry name" value="RNA_pol_sigma70_r4"/>
</dbReference>
<dbReference type="Proteomes" id="UP000220904">
    <property type="component" value="Unassembled WGS sequence"/>
</dbReference>
<organism evidence="2 3">
    <name type="scientific">Faecalibacterium prausnitzii</name>
    <dbReference type="NCBI Taxonomy" id="853"/>
    <lineage>
        <taxon>Bacteria</taxon>
        <taxon>Bacillati</taxon>
        <taxon>Bacillota</taxon>
        <taxon>Clostridia</taxon>
        <taxon>Eubacteriales</taxon>
        <taxon>Oscillospiraceae</taxon>
        <taxon>Faecalibacterium</taxon>
    </lineage>
</organism>
<evidence type="ECO:0000313" key="3">
    <source>
        <dbReference type="Proteomes" id="UP000220904"/>
    </source>
</evidence>
<evidence type="ECO:0000313" key="2">
    <source>
        <dbReference type="EMBL" id="PDX85656.1"/>
    </source>
</evidence>
<name>A0A2A7B2Q1_9FIRM</name>
<protein>
    <recommendedName>
        <fullName evidence="1">RNA polymerase sigma-70 region 4 domain-containing protein</fullName>
    </recommendedName>
</protein>
<dbReference type="Gene3D" id="1.10.10.10">
    <property type="entry name" value="Winged helix-like DNA-binding domain superfamily/Winged helix DNA-binding domain"/>
    <property type="match status" value="1"/>
</dbReference>
<dbReference type="PANTHER" id="PTHR30603:SF47">
    <property type="entry name" value="RNA POLYMERASE SIGMA FACTOR SIGD, CHLOROPLASTIC"/>
    <property type="match status" value="1"/>
</dbReference>
<dbReference type="CDD" id="cd06171">
    <property type="entry name" value="Sigma70_r4"/>
    <property type="match status" value="1"/>
</dbReference>
<gene>
    <name evidence="2" type="ORF">CHR60_14425</name>
</gene>
<sequence length="405" mass="48083">MLVLKGCMAIHLRVCYTQKNFFSYKGACKMNSERLMNEKRLALLKTIRKENLSLRRYMNDIINEMENPQSAFNTGRVTNSSDLDRQTVMRLCDAFVVAKEYSEKYHLDFPELIEFVSEKTLELVIQNKANIPTFFKRRMEGLIREQFPFQNALLSRESQINKSFYDKYDEQESFNEKKQNHYDLPVELMLPILFTNNANASYSGIEFVPERAEKKEKIEIVLKSLDIQEADIIRWRFGLDDGESRTLEEVGEILGRSREYVRLREAKAIRKLHSRKCLLILGELLNFSEICNSPIGRGIIIKRRNKYSEINSFDILCWQPYCTCKHQMRYRVPVSIDGKWKTVFYCQNCGRIYEVKNRKLKRIPWYCLKGYTLDSSLDKEWWPIVHWDTTKGRHREIPEFASEFQ</sequence>
<dbReference type="GO" id="GO:0006352">
    <property type="term" value="P:DNA-templated transcription initiation"/>
    <property type="evidence" value="ECO:0007669"/>
    <property type="project" value="InterPro"/>
</dbReference>
<dbReference type="InterPro" id="IPR036388">
    <property type="entry name" value="WH-like_DNA-bd_sf"/>
</dbReference>
<feature type="domain" description="RNA polymerase sigma-70 region 4" evidence="1">
    <location>
        <begin position="221"/>
        <end position="272"/>
    </location>
</feature>
<dbReference type="EMBL" id="NOUV01000020">
    <property type="protein sequence ID" value="PDX85656.1"/>
    <property type="molecule type" value="Genomic_DNA"/>
</dbReference>
<accession>A0A2A7B2Q1</accession>
<dbReference type="Pfam" id="PF04545">
    <property type="entry name" value="Sigma70_r4"/>
    <property type="match status" value="1"/>
</dbReference>
<reference evidence="2 3" key="1">
    <citation type="journal article" date="2017" name="Front. Microbiol.">
        <title>New Insights into the Diversity of the Genus Faecalibacterium.</title>
        <authorList>
            <person name="Benevides L."/>
            <person name="Burman S."/>
            <person name="Martin R."/>
            <person name="Robert V."/>
            <person name="Thomas M."/>
            <person name="Miquel S."/>
            <person name="Chain F."/>
            <person name="Sokol H."/>
            <person name="Bermudez-Humaran L.G."/>
            <person name="Morrison M."/>
            <person name="Langella P."/>
            <person name="Azevedo V.A."/>
            <person name="Chatel J.M."/>
            <person name="Soares S."/>
        </authorList>
    </citation>
    <scope>NUCLEOTIDE SEQUENCE [LARGE SCALE GENOMIC DNA]</scope>
    <source>
        <strain evidence="2 3">AHMP21</strain>
    </source>
</reference>
<dbReference type="InterPro" id="IPR000943">
    <property type="entry name" value="RNA_pol_sigma70"/>
</dbReference>
<evidence type="ECO:0000259" key="1">
    <source>
        <dbReference type="Pfam" id="PF04545"/>
    </source>
</evidence>
<dbReference type="GO" id="GO:0003700">
    <property type="term" value="F:DNA-binding transcription factor activity"/>
    <property type="evidence" value="ECO:0007669"/>
    <property type="project" value="InterPro"/>
</dbReference>
<dbReference type="AlphaFoldDB" id="A0A2A7B2Q1"/>
<comment type="caution">
    <text evidence="2">The sequence shown here is derived from an EMBL/GenBank/DDBJ whole genome shotgun (WGS) entry which is preliminary data.</text>
</comment>
<dbReference type="RefSeq" id="WP_097793595.1">
    <property type="nucleotide sequence ID" value="NZ_NOUV01000020.1"/>
</dbReference>
<dbReference type="PRINTS" id="PR00046">
    <property type="entry name" value="SIGMA70FCT"/>
</dbReference>
<dbReference type="SUPFAM" id="SSF88659">
    <property type="entry name" value="Sigma3 and sigma4 domains of RNA polymerase sigma factors"/>
    <property type="match status" value="1"/>
</dbReference>